<proteinExistence type="predicted"/>
<dbReference type="InterPro" id="IPR036514">
    <property type="entry name" value="SGNH_hydro_sf"/>
</dbReference>
<dbReference type="AlphaFoldDB" id="A0A444ZZV6"/>
<reference evidence="1 2" key="1">
    <citation type="submission" date="2019-01" db="EMBL/GenBank/DDBJ databases">
        <title>Sequencing of cultivated peanut Arachis hypogaea provides insights into genome evolution and oil improvement.</title>
        <authorList>
            <person name="Chen X."/>
        </authorList>
    </citation>
    <scope>NUCLEOTIDE SEQUENCE [LARGE SCALE GENOMIC DNA]</scope>
    <source>
        <strain evidence="2">cv. Fuhuasheng</strain>
        <tissue evidence="1">Leaves</tissue>
    </source>
</reference>
<dbReference type="EMBL" id="SDMP01000013">
    <property type="protein sequence ID" value="RYR19709.1"/>
    <property type="molecule type" value="Genomic_DNA"/>
</dbReference>
<sequence length="100" mass="11700">MTSSLKLQLQILLGSTLILDYTSKVQENLKLRELVQLDNWQLEKKDIRYSYFDTYAAIQDLIQSPISYEIKTTYEIGKLNAEFSYLPISIVCSNRQNQLF</sequence>
<evidence type="ECO:0000313" key="1">
    <source>
        <dbReference type="EMBL" id="RYR19709.1"/>
    </source>
</evidence>
<protein>
    <submittedName>
        <fullName evidence="1">Uncharacterized protein</fullName>
    </submittedName>
</protein>
<keyword evidence="2" id="KW-1185">Reference proteome</keyword>
<gene>
    <name evidence="1" type="ORF">Ahy_B03g064577</name>
</gene>
<name>A0A444ZZV6_ARAHY</name>
<comment type="caution">
    <text evidence="1">The sequence shown here is derived from an EMBL/GenBank/DDBJ whole genome shotgun (WGS) entry which is preliminary data.</text>
</comment>
<dbReference type="Proteomes" id="UP000289738">
    <property type="component" value="Chromosome B03"/>
</dbReference>
<accession>A0A444ZZV6</accession>
<evidence type="ECO:0000313" key="2">
    <source>
        <dbReference type="Proteomes" id="UP000289738"/>
    </source>
</evidence>
<organism evidence="1 2">
    <name type="scientific">Arachis hypogaea</name>
    <name type="common">Peanut</name>
    <dbReference type="NCBI Taxonomy" id="3818"/>
    <lineage>
        <taxon>Eukaryota</taxon>
        <taxon>Viridiplantae</taxon>
        <taxon>Streptophyta</taxon>
        <taxon>Embryophyta</taxon>
        <taxon>Tracheophyta</taxon>
        <taxon>Spermatophyta</taxon>
        <taxon>Magnoliopsida</taxon>
        <taxon>eudicotyledons</taxon>
        <taxon>Gunneridae</taxon>
        <taxon>Pentapetalae</taxon>
        <taxon>rosids</taxon>
        <taxon>fabids</taxon>
        <taxon>Fabales</taxon>
        <taxon>Fabaceae</taxon>
        <taxon>Papilionoideae</taxon>
        <taxon>50 kb inversion clade</taxon>
        <taxon>dalbergioids sensu lato</taxon>
        <taxon>Dalbergieae</taxon>
        <taxon>Pterocarpus clade</taxon>
        <taxon>Arachis</taxon>
    </lineage>
</organism>
<dbReference type="Gene3D" id="3.40.50.1110">
    <property type="entry name" value="SGNH hydrolase"/>
    <property type="match status" value="1"/>
</dbReference>